<reference evidence="1" key="1">
    <citation type="submission" date="2018-02" db="EMBL/GenBank/DDBJ databases">
        <title>Rhizophora mucronata_Transcriptome.</title>
        <authorList>
            <person name="Meera S.P."/>
            <person name="Sreeshan A."/>
            <person name="Augustine A."/>
        </authorList>
    </citation>
    <scope>NUCLEOTIDE SEQUENCE</scope>
    <source>
        <tissue evidence="1">Leaf</tissue>
    </source>
</reference>
<dbReference type="EMBL" id="GGEC01083013">
    <property type="protein sequence ID" value="MBX63497.1"/>
    <property type="molecule type" value="Transcribed_RNA"/>
</dbReference>
<name>A0A2P2Q963_RHIMU</name>
<evidence type="ECO:0000313" key="1">
    <source>
        <dbReference type="EMBL" id="MBX63497.1"/>
    </source>
</evidence>
<organism evidence="1">
    <name type="scientific">Rhizophora mucronata</name>
    <name type="common">Asiatic mangrove</name>
    <dbReference type="NCBI Taxonomy" id="61149"/>
    <lineage>
        <taxon>Eukaryota</taxon>
        <taxon>Viridiplantae</taxon>
        <taxon>Streptophyta</taxon>
        <taxon>Embryophyta</taxon>
        <taxon>Tracheophyta</taxon>
        <taxon>Spermatophyta</taxon>
        <taxon>Magnoliopsida</taxon>
        <taxon>eudicotyledons</taxon>
        <taxon>Gunneridae</taxon>
        <taxon>Pentapetalae</taxon>
        <taxon>rosids</taxon>
        <taxon>fabids</taxon>
        <taxon>Malpighiales</taxon>
        <taxon>Rhizophoraceae</taxon>
        <taxon>Rhizophora</taxon>
    </lineage>
</organism>
<sequence length="26" mass="2992">MYDMPFLVSSLYKFLCLSALEVNHGI</sequence>
<accession>A0A2P2Q963</accession>
<dbReference type="AlphaFoldDB" id="A0A2P2Q963"/>
<protein>
    <submittedName>
        <fullName evidence="1">Uncharacterized protein</fullName>
    </submittedName>
</protein>
<proteinExistence type="predicted"/>